<sequence length="547" mass="58110">MTCNPLLLASLLAASLPAHAMSGGELAAALDKRLRGDRTGACVAAAVIEDGQVSRAFVCADPRARRLDERSALEIGSVTKTMTATLLAQLIGEGKASLDDPLAKYLPPGTRVPEFDGQPIRLRHLVTHTSGLPALPPDMPIADPDDPYAQLAPEALLAALQKTTLGRAPGTQVEYSNYAMMLLSYAVARTAGSDFESALDARLFRPLGMHGAYVRRNPAGVRPAKGHLPNGRVTPAWTIHPELSGVGGVRATLDDMVRYVQAQLGGSGDPALDAAIRMTQAPIPLPDGRPGAMNWMRQPWANGTLYAHEGGTGGFSSLVAFVPEQKRGVVILSDTALTSLGGLGAIAMHLLDPSVPLPPPRKAARAPLELLDALAGEYVLGEALRVKLWHRKGVLYGQAQGQPVFEFGYDDAGDFFPLKLDALLSPRRQADGRYGFVWSQGGGEMTARRVEPAPARAPYAMTPEALQAYVGRYPLMPGFALAVSVRDGRLHVQGTGQAPLPVDPVGKDVFVADAVGAELRFERDASGGVVAVTLVQHGQRLRGERER</sequence>
<comment type="caution">
    <text evidence="4">The sequence shown here is derived from an EMBL/GenBank/DDBJ whole genome shotgun (WGS) entry which is preliminary data.</text>
</comment>
<dbReference type="AlphaFoldDB" id="A0A918Z0P6"/>
<dbReference type="InterPro" id="IPR021860">
    <property type="entry name" value="Peptidase_S12_Pab87-rel_C"/>
</dbReference>
<dbReference type="RefSeq" id="WP_146473758.1">
    <property type="nucleotide sequence ID" value="NZ_BNCF01000006.1"/>
</dbReference>
<proteinExistence type="predicted"/>
<dbReference type="InterPro" id="IPR012338">
    <property type="entry name" value="Beta-lactam/transpept-like"/>
</dbReference>
<dbReference type="Gene3D" id="3.40.710.10">
    <property type="entry name" value="DD-peptidase/beta-lactamase superfamily"/>
    <property type="match status" value="1"/>
</dbReference>
<keyword evidence="1" id="KW-0732">Signal</keyword>
<dbReference type="OrthoDB" id="119951at2"/>
<evidence type="ECO:0000313" key="5">
    <source>
        <dbReference type="Proteomes" id="UP000636453"/>
    </source>
</evidence>
<reference evidence="4" key="2">
    <citation type="submission" date="2020-09" db="EMBL/GenBank/DDBJ databases">
        <authorList>
            <person name="Sun Q."/>
            <person name="Kim S."/>
        </authorList>
    </citation>
    <scope>NUCLEOTIDE SEQUENCE</scope>
    <source>
        <strain evidence="4">KCTC 32020</strain>
    </source>
</reference>
<feature type="chain" id="PRO_5037869802" evidence="1">
    <location>
        <begin position="21"/>
        <end position="547"/>
    </location>
</feature>
<feature type="signal peptide" evidence="1">
    <location>
        <begin position="1"/>
        <end position="20"/>
    </location>
</feature>
<accession>A0A918Z0P6</accession>
<dbReference type="InterPro" id="IPR001466">
    <property type="entry name" value="Beta-lactam-related"/>
</dbReference>
<protein>
    <submittedName>
        <fullName evidence="4">Penicillin-binding protein</fullName>
    </submittedName>
</protein>
<dbReference type="Proteomes" id="UP000636453">
    <property type="component" value="Unassembled WGS sequence"/>
</dbReference>
<feature type="domain" description="Peptidase S12 Pab87-related C-terminal" evidence="3">
    <location>
        <begin position="459"/>
        <end position="542"/>
    </location>
</feature>
<dbReference type="Pfam" id="PF00144">
    <property type="entry name" value="Beta-lactamase"/>
    <property type="match status" value="1"/>
</dbReference>
<dbReference type="PANTHER" id="PTHR46825:SF8">
    <property type="entry name" value="BETA-LACTAMASE-RELATED"/>
    <property type="match status" value="1"/>
</dbReference>
<dbReference type="InterPro" id="IPR050491">
    <property type="entry name" value="AmpC-like"/>
</dbReference>
<evidence type="ECO:0000313" key="4">
    <source>
        <dbReference type="EMBL" id="GHE32571.1"/>
    </source>
</evidence>
<dbReference type="SUPFAM" id="SSF56601">
    <property type="entry name" value="beta-lactamase/transpeptidase-like"/>
    <property type="match status" value="1"/>
</dbReference>
<dbReference type="EMBL" id="BNCF01000006">
    <property type="protein sequence ID" value="GHE32571.1"/>
    <property type="molecule type" value="Genomic_DNA"/>
</dbReference>
<reference evidence="4" key="1">
    <citation type="journal article" date="2014" name="Int. J. Syst. Evol. Microbiol.">
        <title>Complete genome sequence of Corynebacterium casei LMG S-19264T (=DSM 44701T), isolated from a smear-ripened cheese.</title>
        <authorList>
            <consortium name="US DOE Joint Genome Institute (JGI-PGF)"/>
            <person name="Walter F."/>
            <person name="Albersmeier A."/>
            <person name="Kalinowski J."/>
            <person name="Ruckert C."/>
        </authorList>
    </citation>
    <scope>NUCLEOTIDE SEQUENCE</scope>
    <source>
        <strain evidence="4">KCTC 32020</strain>
    </source>
</reference>
<organism evidence="4 5">
    <name type="scientific">Vulcaniibacterium thermophilum</name>
    <dbReference type="NCBI Taxonomy" id="1169913"/>
    <lineage>
        <taxon>Bacteria</taxon>
        <taxon>Pseudomonadati</taxon>
        <taxon>Pseudomonadota</taxon>
        <taxon>Gammaproteobacteria</taxon>
        <taxon>Lysobacterales</taxon>
        <taxon>Lysobacteraceae</taxon>
        <taxon>Vulcaniibacterium</taxon>
    </lineage>
</organism>
<keyword evidence="5" id="KW-1185">Reference proteome</keyword>
<evidence type="ECO:0000256" key="1">
    <source>
        <dbReference type="SAM" id="SignalP"/>
    </source>
</evidence>
<name>A0A918Z0P6_9GAMM</name>
<dbReference type="Pfam" id="PF11954">
    <property type="entry name" value="DUF3471"/>
    <property type="match status" value="1"/>
</dbReference>
<gene>
    <name evidence="4" type="ORF">GCM10007167_13220</name>
</gene>
<feature type="domain" description="Beta-lactamase-related" evidence="2">
    <location>
        <begin position="40"/>
        <end position="335"/>
    </location>
</feature>
<evidence type="ECO:0000259" key="3">
    <source>
        <dbReference type="Pfam" id="PF11954"/>
    </source>
</evidence>
<evidence type="ECO:0000259" key="2">
    <source>
        <dbReference type="Pfam" id="PF00144"/>
    </source>
</evidence>
<dbReference type="PANTHER" id="PTHR46825">
    <property type="entry name" value="D-ALANYL-D-ALANINE-CARBOXYPEPTIDASE/ENDOPEPTIDASE AMPH"/>
    <property type="match status" value="1"/>
</dbReference>